<reference evidence="3" key="1">
    <citation type="submission" date="2021-10" db="EMBL/GenBank/DDBJ databases">
        <title>Marinomonas pontica sp. nov., isolated from the Black Sea.</title>
        <authorList>
            <person name="Zhao L.-H."/>
            <person name="Xue J.-H."/>
        </authorList>
    </citation>
    <scope>NUCLEOTIDE SEQUENCE</scope>
    <source>
        <strain evidence="3">E8</strain>
    </source>
</reference>
<name>A0A9X1IK55_9GAMM</name>
<proteinExistence type="inferred from homology"/>
<dbReference type="SUPFAM" id="SSF52402">
    <property type="entry name" value="Adenine nucleotide alpha hydrolases-like"/>
    <property type="match status" value="1"/>
</dbReference>
<dbReference type="InterPro" id="IPR006016">
    <property type="entry name" value="UspA"/>
</dbReference>
<comment type="caution">
    <text evidence="3">The sequence shown here is derived from an EMBL/GenBank/DDBJ whole genome shotgun (WGS) entry which is preliminary data.</text>
</comment>
<dbReference type="AlphaFoldDB" id="A0A9X1IK55"/>
<dbReference type="Gene3D" id="3.40.50.620">
    <property type="entry name" value="HUPs"/>
    <property type="match status" value="1"/>
</dbReference>
<keyword evidence="4" id="KW-1185">Reference proteome</keyword>
<feature type="domain" description="UspA" evidence="2">
    <location>
        <begin position="2"/>
        <end position="154"/>
    </location>
</feature>
<dbReference type="Proteomes" id="UP001139095">
    <property type="component" value="Unassembled WGS sequence"/>
</dbReference>
<evidence type="ECO:0000313" key="3">
    <source>
        <dbReference type="EMBL" id="MCB5161004.1"/>
    </source>
</evidence>
<evidence type="ECO:0000259" key="2">
    <source>
        <dbReference type="Pfam" id="PF00582"/>
    </source>
</evidence>
<dbReference type="PRINTS" id="PR01438">
    <property type="entry name" value="UNVRSLSTRESS"/>
</dbReference>
<dbReference type="PANTHER" id="PTHR46268">
    <property type="entry name" value="STRESS RESPONSE PROTEIN NHAX"/>
    <property type="match status" value="1"/>
</dbReference>
<dbReference type="CDD" id="cd00293">
    <property type="entry name" value="USP-like"/>
    <property type="match status" value="1"/>
</dbReference>
<dbReference type="Pfam" id="PF00582">
    <property type="entry name" value="Usp"/>
    <property type="match status" value="1"/>
</dbReference>
<evidence type="ECO:0000256" key="1">
    <source>
        <dbReference type="ARBA" id="ARBA00008791"/>
    </source>
</evidence>
<gene>
    <name evidence="3" type="ORF">LG368_03720</name>
</gene>
<protein>
    <submittedName>
        <fullName evidence="3">Universal stress protein</fullName>
    </submittedName>
</protein>
<dbReference type="EMBL" id="JAJATW010000003">
    <property type="protein sequence ID" value="MCB5161004.1"/>
    <property type="molecule type" value="Genomic_DNA"/>
</dbReference>
<dbReference type="InterPro" id="IPR006015">
    <property type="entry name" value="Universal_stress_UspA"/>
</dbReference>
<organism evidence="3 4">
    <name type="scientific">Marinomonas algarum</name>
    <dbReference type="NCBI Taxonomy" id="2883105"/>
    <lineage>
        <taxon>Bacteria</taxon>
        <taxon>Pseudomonadati</taxon>
        <taxon>Pseudomonadota</taxon>
        <taxon>Gammaproteobacteria</taxon>
        <taxon>Oceanospirillales</taxon>
        <taxon>Oceanospirillaceae</taxon>
        <taxon>Marinomonas</taxon>
    </lineage>
</organism>
<evidence type="ECO:0000313" key="4">
    <source>
        <dbReference type="Proteomes" id="UP001139095"/>
    </source>
</evidence>
<comment type="similarity">
    <text evidence="1">Belongs to the universal stress protein A family.</text>
</comment>
<dbReference type="PANTHER" id="PTHR46268:SF6">
    <property type="entry name" value="UNIVERSAL STRESS PROTEIN UP12"/>
    <property type="match status" value="1"/>
</dbReference>
<sequence>MNNILYASDLEKGSRAVLRAALAQAIMSNAKIFFLHVSEQFHRGNDDSFVGFKIKKSQDAHADSLKEELRVYMRQRIERFIAEELSDIAFSEDRIEIVVRFGEPANKIVATVKDVSADMVVMGDRRVNALSRMFLGSTAQKVIHNATVPILIVPISKSMESDTLGGEDGH</sequence>
<accession>A0A9X1IK55</accession>
<dbReference type="RefSeq" id="WP_226753384.1">
    <property type="nucleotide sequence ID" value="NZ_JAJATW010000003.1"/>
</dbReference>
<dbReference type="InterPro" id="IPR014729">
    <property type="entry name" value="Rossmann-like_a/b/a_fold"/>
</dbReference>